<evidence type="ECO:0000256" key="1">
    <source>
        <dbReference type="ARBA" id="ARBA00022618"/>
    </source>
</evidence>
<dbReference type="SUPFAM" id="SSF55608">
    <property type="entry name" value="Homing endonucleases"/>
    <property type="match status" value="1"/>
</dbReference>
<sequence length="306" mass="33877">MSFASETKTELCQAVPQNSCCRKAECYGMLLFGRSFSGNSVSLTTENSSAAHRAAQLTAETVGVFVDISTSLLRRKERKSAFTVSVSGDGQRETVLAYFGHTDKEIHLRINRANMENDCCACAFLRGVFLSCGTVSDPQKDYHLEFVVPFMNLAKDLSSFISEIYELDLQPGLLNRKGSYVVYIKGSEHVADFLTYMGAGKAAMSLMQTKMLKEVRNNVNRKTNFETANLDKTASAAAEQIVAIEKIIRSAGGLSTLPEELRELAVLRCRYPEMSLRELGAMLSDPLSRSGVNHRLQRIMDIARVL</sequence>
<keyword evidence="3 4" id="KW-0131">Cell cycle</keyword>
<feature type="domain" description="Sporulation regulator WhiA C-terminal" evidence="5">
    <location>
        <begin position="219"/>
        <end position="303"/>
    </location>
</feature>
<name>A0ABS7DQN3_9FIRM</name>
<dbReference type="InterPro" id="IPR027434">
    <property type="entry name" value="Homing_endonucl"/>
</dbReference>
<comment type="similarity">
    <text evidence="4">Belongs to the WhiA family.</text>
</comment>
<dbReference type="RefSeq" id="WP_219966023.1">
    <property type="nucleotide sequence ID" value="NZ_JAGFNZ010000005.1"/>
</dbReference>
<keyword evidence="1 4" id="KW-0132">Cell division</keyword>
<keyword evidence="8" id="KW-1185">Reference proteome</keyword>
<dbReference type="Proteomes" id="UP000719942">
    <property type="component" value="Unassembled WGS sequence"/>
</dbReference>
<gene>
    <name evidence="4 7" type="primary">whiA</name>
    <name evidence="7" type="ORF">J5W02_12440</name>
</gene>
<dbReference type="InterPro" id="IPR003802">
    <property type="entry name" value="Sporulation_regulator_WhiA"/>
</dbReference>
<comment type="caution">
    <text evidence="7">The sequence shown here is derived from an EMBL/GenBank/DDBJ whole genome shotgun (WGS) entry which is preliminary data.</text>
</comment>
<keyword evidence="2 4" id="KW-0238">DNA-binding</keyword>
<evidence type="ECO:0000256" key="3">
    <source>
        <dbReference type="ARBA" id="ARBA00023306"/>
    </source>
</evidence>
<evidence type="ECO:0000313" key="7">
    <source>
        <dbReference type="EMBL" id="MBW7573619.1"/>
    </source>
</evidence>
<dbReference type="PANTHER" id="PTHR37307">
    <property type="entry name" value="CELL DIVISION PROTEIN WHIA-RELATED"/>
    <property type="match status" value="1"/>
</dbReference>
<dbReference type="PANTHER" id="PTHR37307:SF1">
    <property type="entry name" value="CELL DIVISION PROTEIN WHIA-RELATED"/>
    <property type="match status" value="1"/>
</dbReference>
<reference evidence="7 8" key="1">
    <citation type="submission" date="2021-03" db="EMBL/GenBank/DDBJ databases">
        <title>Caproiciproducens sp. nov. isolated from feces of cow.</title>
        <authorList>
            <person name="Choi J.-Y."/>
        </authorList>
    </citation>
    <scope>NUCLEOTIDE SEQUENCE [LARGE SCALE GENOMIC DNA]</scope>
    <source>
        <strain evidence="7 8">AGMB10547</strain>
    </source>
</reference>
<protein>
    <recommendedName>
        <fullName evidence="4">Probable cell division protein WhiA</fullName>
    </recommendedName>
</protein>
<evidence type="ECO:0000256" key="2">
    <source>
        <dbReference type="ARBA" id="ARBA00023125"/>
    </source>
</evidence>
<dbReference type="GO" id="GO:0003677">
    <property type="term" value="F:DNA binding"/>
    <property type="evidence" value="ECO:0007669"/>
    <property type="project" value="UniProtKB-KW"/>
</dbReference>
<dbReference type="Pfam" id="PF14527">
    <property type="entry name" value="LAGLIDADG_WhiA"/>
    <property type="match status" value="1"/>
</dbReference>
<organism evidence="7 8">
    <name type="scientific">Caproiciproducens faecalis</name>
    <dbReference type="NCBI Taxonomy" id="2820301"/>
    <lineage>
        <taxon>Bacteria</taxon>
        <taxon>Bacillati</taxon>
        <taxon>Bacillota</taxon>
        <taxon>Clostridia</taxon>
        <taxon>Eubacteriales</taxon>
        <taxon>Acutalibacteraceae</taxon>
        <taxon>Caproiciproducens</taxon>
    </lineage>
</organism>
<accession>A0ABS7DQN3</accession>
<dbReference type="EMBL" id="JAGFNZ010000005">
    <property type="protein sequence ID" value="MBW7573619.1"/>
    <property type="molecule type" value="Genomic_DNA"/>
</dbReference>
<dbReference type="Gene3D" id="3.10.28.10">
    <property type="entry name" value="Homing endonucleases"/>
    <property type="match status" value="1"/>
</dbReference>
<evidence type="ECO:0000259" key="6">
    <source>
        <dbReference type="Pfam" id="PF14527"/>
    </source>
</evidence>
<dbReference type="NCBIfam" id="TIGR00647">
    <property type="entry name" value="DNA_bind_WhiA"/>
    <property type="match status" value="1"/>
</dbReference>
<evidence type="ECO:0000313" key="8">
    <source>
        <dbReference type="Proteomes" id="UP000719942"/>
    </source>
</evidence>
<dbReference type="HAMAP" id="MF_01420">
    <property type="entry name" value="HTH_type_WhiA"/>
    <property type="match status" value="1"/>
</dbReference>
<comment type="function">
    <text evidence="4">Involved in cell division and chromosome segregation.</text>
</comment>
<proteinExistence type="inferred from homology"/>
<evidence type="ECO:0000259" key="5">
    <source>
        <dbReference type="Pfam" id="PF02650"/>
    </source>
</evidence>
<dbReference type="Pfam" id="PF02650">
    <property type="entry name" value="HTH_WhiA"/>
    <property type="match status" value="1"/>
</dbReference>
<dbReference type="InterPro" id="IPR039518">
    <property type="entry name" value="WhiA_LAGLIDADG_dom"/>
</dbReference>
<evidence type="ECO:0000256" key="4">
    <source>
        <dbReference type="HAMAP-Rule" id="MF_01420"/>
    </source>
</evidence>
<feature type="domain" description="WhiA LAGLIDADG-like" evidence="6">
    <location>
        <begin position="123"/>
        <end position="216"/>
    </location>
</feature>
<dbReference type="InterPro" id="IPR023054">
    <property type="entry name" value="Sporulation_regulator_WhiA_C"/>
</dbReference>